<evidence type="ECO:0000313" key="1">
    <source>
        <dbReference type="EMBL" id="QGH71918.1"/>
    </source>
</evidence>
<sequence>MITKIQDMKPGEYFKVDSNEGGCKKAPCTRRILAIGETSVASDLKEDQGFYFRLKMENYLGTIKTPNGMVVHQFSK</sequence>
<accession>A0A6B7ZEJ3</accession>
<protein>
    <submittedName>
        <fullName evidence="1">Uncharacterized protein</fullName>
    </submittedName>
</protein>
<dbReference type="Proteomes" id="UP000464669">
    <property type="component" value="Segment"/>
</dbReference>
<organism evidence="1 2">
    <name type="scientific">Klebsiella phage N1M2</name>
    <dbReference type="NCBI Taxonomy" id="2664939"/>
    <lineage>
        <taxon>Viruses</taxon>
        <taxon>Duplodnaviria</taxon>
        <taxon>Heunggongvirae</taxon>
        <taxon>Uroviricota</taxon>
        <taxon>Caudoviricetes</taxon>
        <taxon>Chimalliviridae</taxon>
        <taxon>Nimduovirus</taxon>
        <taxon>Nimduovirus N1M2</taxon>
    </lineage>
</organism>
<name>A0A6B7ZEJ3_9CAUD</name>
<dbReference type="EMBL" id="MN642089">
    <property type="protein sequence ID" value="QGH71918.1"/>
    <property type="molecule type" value="Genomic_DNA"/>
</dbReference>
<reference evidence="1 2" key="1">
    <citation type="submission" date="2019-11" db="EMBL/GenBank/DDBJ databases">
        <authorList>
            <person name="Lewis R."/>
            <person name="Clooney A.G."/>
            <person name="Stockdale S.R."/>
            <person name="Buttimer C."/>
            <person name="Draper L.A."/>
            <person name="Ross R.P."/>
            <person name="Hill C."/>
        </authorList>
    </citation>
    <scope>NUCLEOTIDE SEQUENCE [LARGE SCALE GENOMIC DNA]</scope>
</reference>
<proteinExistence type="predicted"/>
<evidence type="ECO:0000313" key="2">
    <source>
        <dbReference type="Proteomes" id="UP000464669"/>
    </source>
</evidence>
<gene>
    <name evidence="1" type="ORF">N1M2_55</name>
</gene>
<keyword evidence="2" id="KW-1185">Reference proteome</keyword>